<organism evidence="6 7">
    <name type="scientific">Lactobacillus crispatus</name>
    <dbReference type="NCBI Taxonomy" id="47770"/>
    <lineage>
        <taxon>Bacteria</taxon>
        <taxon>Bacillati</taxon>
        <taxon>Bacillota</taxon>
        <taxon>Bacilli</taxon>
        <taxon>Lactobacillales</taxon>
        <taxon>Lactobacillaceae</taxon>
        <taxon>Lactobacillus</taxon>
    </lineage>
</organism>
<evidence type="ECO:0000256" key="1">
    <source>
        <dbReference type="ARBA" id="ARBA00022670"/>
    </source>
</evidence>
<keyword evidence="5" id="KW-1133">Transmembrane helix</keyword>
<dbReference type="EMBL" id="JBETVU010000007">
    <property type="protein sequence ID" value="MES5148500.1"/>
    <property type="molecule type" value="Genomic_DNA"/>
</dbReference>
<keyword evidence="3" id="KW-0788">Thiol protease</keyword>
<dbReference type="InterPro" id="IPR042007">
    <property type="entry name" value="Sortase_A"/>
</dbReference>
<feature type="transmembrane region" description="Helical" evidence="5">
    <location>
        <begin position="341"/>
        <end position="361"/>
    </location>
</feature>
<dbReference type="InterPro" id="IPR023365">
    <property type="entry name" value="Sortase_dom-sf"/>
</dbReference>
<evidence type="ECO:0000313" key="6">
    <source>
        <dbReference type="EMBL" id="MES5148500.1"/>
    </source>
</evidence>
<gene>
    <name evidence="6" type="ORF">ABVC42_00810</name>
</gene>
<evidence type="ECO:0000256" key="2">
    <source>
        <dbReference type="ARBA" id="ARBA00022801"/>
    </source>
</evidence>
<dbReference type="CDD" id="cd06165">
    <property type="entry name" value="Sortase_A"/>
    <property type="match status" value="1"/>
</dbReference>
<dbReference type="RefSeq" id="WP_353579814.1">
    <property type="nucleotide sequence ID" value="NZ_JBETVU010000007.1"/>
</dbReference>
<evidence type="ECO:0000256" key="5">
    <source>
        <dbReference type="SAM" id="Phobius"/>
    </source>
</evidence>
<protein>
    <submittedName>
        <fullName evidence="6">Class A sortase</fullName>
    </submittedName>
</protein>
<comment type="caution">
    <text evidence="6">The sequence shown here is derived from an EMBL/GenBank/DDBJ whole genome shotgun (WGS) entry which is preliminary data.</text>
</comment>
<keyword evidence="5" id="KW-0472">Membrane</keyword>
<keyword evidence="5" id="KW-0812">Transmembrane</keyword>
<name>A0ABV2B6L0_9LACO</name>
<dbReference type="Pfam" id="PF04203">
    <property type="entry name" value="Sortase"/>
    <property type="match status" value="1"/>
</dbReference>
<keyword evidence="2" id="KW-0378">Hydrolase</keyword>
<feature type="transmembrane region" description="Helical" evidence="5">
    <location>
        <begin position="76"/>
        <end position="97"/>
    </location>
</feature>
<feature type="compositionally biased region" description="Polar residues" evidence="4">
    <location>
        <begin position="1"/>
        <end position="15"/>
    </location>
</feature>
<feature type="compositionally biased region" description="Low complexity" evidence="4">
    <location>
        <begin position="31"/>
        <end position="57"/>
    </location>
</feature>
<proteinExistence type="predicted"/>
<feature type="region of interest" description="Disordered" evidence="4">
    <location>
        <begin position="1"/>
        <end position="57"/>
    </location>
</feature>
<evidence type="ECO:0000313" key="7">
    <source>
        <dbReference type="Proteomes" id="UP001434419"/>
    </source>
</evidence>
<keyword evidence="7" id="KW-1185">Reference proteome</keyword>
<dbReference type="Proteomes" id="UP001434419">
    <property type="component" value="Unassembled WGS sequence"/>
</dbReference>
<evidence type="ECO:0000256" key="3">
    <source>
        <dbReference type="ARBA" id="ARBA00022807"/>
    </source>
</evidence>
<dbReference type="Gene3D" id="2.40.260.10">
    <property type="entry name" value="Sortase"/>
    <property type="match status" value="1"/>
</dbReference>
<dbReference type="SUPFAM" id="SSF63817">
    <property type="entry name" value="Sortase"/>
    <property type="match status" value="1"/>
</dbReference>
<keyword evidence="1" id="KW-0645">Protease</keyword>
<accession>A0ABV2B6L0</accession>
<dbReference type="NCBIfam" id="TIGR01076">
    <property type="entry name" value="sortase_fam"/>
    <property type="match status" value="1"/>
</dbReference>
<evidence type="ECO:0000256" key="4">
    <source>
        <dbReference type="SAM" id="MobiDB-lite"/>
    </source>
</evidence>
<dbReference type="InterPro" id="IPR005754">
    <property type="entry name" value="Sortase"/>
</dbReference>
<reference evidence="6" key="1">
    <citation type="submission" date="2024-06" db="EMBL/GenBank/DDBJ databases">
        <title>Vaginal Lactobacillus fatty acid response mechanisms reveal a metabolite-targeted strategy for bacterial vaginosis treatment.</title>
        <authorList>
            <person name="Zhu M."/>
            <person name="Blainey P.C."/>
            <person name="Bloom S.M."/>
            <person name="Kwon D.S."/>
        </authorList>
    </citation>
    <scope>NUCLEOTIDE SEQUENCE</scope>
    <source>
        <strain evidence="6">194_F1_1</strain>
    </source>
</reference>
<sequence length="369" mass="41789">MRRNNNYNSDPQNRPSNRDAGFNNPEFVQYRPNNGNDVNRNFRNNPNMNYNRNNVPPQGMSLKHHVSRAKVIKNKIFNSIIILFLGLIAAFGVVIWFDNTETGNAYHVKENAATVSQGLTAEKVKENKKKKTSYDARKTTSISAQELWRSRKYPASPIGRMSIPSVNIHNPVFEGYGSQMQNLSCGVCTVVPNRQMGGKNNYVLAGHYMGSAAVSGGAVLDNLHLTHKNDLIYVTDLTKIYEYKEKSLAYDIKPTQIEVEHNHNNLGMITLITCSDFNTKLYGYGQHRTVAQGVLVKTYPATQANLEQFELTDKVHHSHARPTVQPKGIAKSVQNLSLKRIRLIGATVWALIMAILLFRIWHTPRRRKR</sequence>